<evidence type="ECO:0008006" key="3">
    <source>
        <dbReference type="Google" id="ProtNLM"/>
    </source>
</evidence>
<protein>
    <recommendedName>
        <fullName evidence="3">HTH HARE-type domain-containing protein</fullName>
    </recommendedName>
</protein>
<dbReference type="AlphaFoldDB" id="A0A5K7ZFN5"/>
<sequence>MIRAFQIRRIIYNRMPKNRWVSIREIYHLVEKFGDLDNEDFYPSAPDNNEPKWKRNVRNVLLADKRNERLSWKVGEEKYRLSG</sequence>
<dbReference type="OrthoDB" id="9912005at2"/>
<dbReference type="RefSeq" id="WP_155307227.1">
    <property type="nucleotide sequence ID" value="NZ_AP021875.1"/>
</dbReference>
<keyword evidence="2" id="KW-1185">Reference proteome</keyword>
<name>A0A5K7ZFN5_9BACT</name>
<proteinExistence type="predicted"/>
<dbReference type="EMBL" id="AP021875">
    <property type="protein sequence ID" value="BBO78611.1"/>
    <property type="molecule type" value="Genomic_DNA"/>
</dbReference>
<gene>
    <name evidence="1" type="ORF">DSCW_60280</name>
</gene>
<dbReference type="KEGG" id="dwd:DSCW_60280"/>
<reference evidence="1 2" key="1">
    <citation type="submission" date="2019-11" db="EMBL/GenBank/DDBJ databases">
        <title>Comparative genomics of hydrocarbon-degrading Desulfosarcina strains.</title>
        <authorList>
            <person name="Watanabe M."/>
            <person name="Kojima H."/>
            <person name="Fukui M."/>
        </authorList>
    </citation>
    <scope>NUCLEOTIDE SEQUENCE [LARGE SCALE GENOMIC DNA]</scope>
    <source>
        <strain evidence="1 2">PP31</strain>
    </source>
</reference>
<accession>A0A5K7ZFN5</accession>
<dbReference type="Proteomes" id="UP000427769">
    <property type="component" value="Chromosome"/>
</dbReference>
<evidence type="ECO:0000313" key="2">
    <source>
        <dbReference type="Proteomes" id="UP000427769"/>
    </source>
</evidence>
<organism evidence="1 2">
    <name type="scientific">Desulfosarcina widdelii</name>
    <dbReference type="NCBI Taxonomy" id="947919"/>
    <lineage>
        <taxon>Bacteria</taxon>
        <taxon>Pseudomonadati</taxon>
        <taxon>Thermodesulfobacteriota</taxon>
        <taxon>Desulfobacteria</taxon>
        <taxon>Desulfobacterales</taxon>
        <taxon>Desulfosarcinaceae</taxon>
        <taxon>Desulfosarcina</taxon>
    </lineage>
</organism>
<evidence type="ECO:0000313" key="1">
    <source>
        <dbReference type="EMBL" id="BBO78611.1"/>
    </source>
</evidence>